<dbReference type="PANTHER" id="PTHR48205">
    <property type="entry name" value="OS01G0742766 PROTEIN"/>
    <property type="match status" value="1"/>
</dbReference>
<dbReference type="PANTHER" id="PTHR48205:SF1">
    <property type="entry name" value="OS01G0742766 PROTEIN"/>
    <property type="match status" value="1"/>
</dbReference>
<protein>
    <submittedName>
        <fullName evidence="2">Uncharacterized protein</fullName>
    </submittedName>
</protein>
<keyword evidence="3" id="KW-1185">Reference proteome</keyword>
<sequence>MENKKTESKKHVRPALRQRPEKSVTTSLATTDTSKQDKTAAGPTLLALGVNSLDSDPSQWTMPFAIHSPSVPILARLQSSSEAVQSPQRKNRARKQNSQIQMNVEDARASTKKLAILRAQQSGATGNFMSMDSEFNNFLIPVIPFQMLEKPKTVKDPG</sequence>
<dbReference type="OrthoDB" id="1938885at2759"/>
<evidence type="ECO:0000313" key="2">
    <source>
        <dbReference type="EMBL" id="KAH7420826.1"/>
    </source>
</evidence>
<evidence type="ECO:0000313" key="3">
    <source>
        <dbReference type="Proteomes" id="UP000825935"/>
    </source>
</evidence>
<proteinExistence type="predicted"/>
<reference evidence="2" key="1">
    <citation type="submission" date="2021-08" db="EMBL/GenBank/DDBJ databases">
        <title>WGS assembly of Ceratopteris richardii.</title>
        <authorList>
            <person name="Marchant D.B."/>
            <person name="Chen G."/>
            <person name="Jenkins J."/>
            <person name="Shu S."/>
            <person name="Leebens-Mack J."/>
            <person name="Grimwood J."/>
            <person name="Schmutz J."/>
            <person name="Soltis P."/>
            <person name="Soltis D."/>
            <person name="Chen Z.-H."/>
        </authorList>
    </citation>
    <scope>NUCLEOTIDE SEQUENCE</scope>
    <source>
        <strain evidence="2">Whitten #5841</strain>
        <tissue evidence="2">Leaf</tissue>
    </source>
</reference>
<dbReference type="Proteomes" id="UP000825935">
    <property type="component" value="Chromosome 13"/>
</dbReference>
<comment type="caution">
    <text evidence="2">The sequence shown here is derived from an EMBL/GenBank/DDBJ whole genome shotgun (WGS) entry which is preliminary data.</text>
</comment>
<feature type="region of interest" description="Disordered" evidence="1">
    <location>
        <begin position="78"/>
        <end position="103"/>
    </location>
</feature>
<feature type="compositionally biased region" description="Polar residues" evidence="1">
    <location>
        <begin position="78"/>
        <end position="88"/>
    </location>
</feature>
<name>A0A8T2TGC9_CERRI</name>
<feature type="compositionally biased region" description="Basic residues" evidence="1">
    <location>
        <begin position="7"/>
        <end position="16"/>
    </location>
</feature>
<feature type="compositionally biased region" description="Polar residues" evidence="1">
    <location>
        <begin position="23"/>
        <end position="33"/>
    </location>
</feature>
<organism evidence="2 3">
    <name type="scientific">Ceratopteris richardii</name>
    <name type="common">Triangle waterfern</name>
    <dbReference type="NCBI Taxonomy" id="49495"/>
    <lineage>
        <taxon>Eukaryota</taxon>
        <taxon>Viridiplantae</taxon>
        <taxon>Streptophyta</taxon>
        <taxon>Embryophyta</taxon>
        <taxon>Tracheophyta</taxon>
        <taxon>Polypodiopsida</taxon>
        <taxon>Polypodiidae</taxon>
        <taxon>Polypodiales</taxon>
        <taxon>Pteridineae</taxon>
        <taxon>Pteridaceae</taxon>
        <taxon>Parkerioideae</taxon>
        <taxon>Ceratopteris</taxon>
    </lineage>
</organism>
<dbReference type="EMBL" id="CM035418">
    <property type="protein sequence ID" value="KAH7420826.1"/>
    <property type="molecule type" value="Genomic_DNA"/>
</dbReference>
<dbReference type="AlphaFoldDB" id="A0A8T2TGC9"/>
<feature type="region of interest" description="Disordered" evidence="1">
    <location>
        <begin position="1"/>
        <end position="41"/>
    </location>
</feature>
<accession>A0A8T2TGC9</accession>
<evidence type="ECO:0000256" key="1">
    <source>
        <dbReference type="SAM" id="MobiDB-lite"/>
    </source>
</evidence>
<gene>
    <name evidence="2" type="ORF">KP509_13G024700</name>
</gene>